<protein>
    <recommendedName>
        <fullName evidence="7">Pollen allergen Ole e 2</fullName>
    </recommendedName>
</protein>
<comment type="subcellular location">
    <subcellularLocation>
        <location evidence="1">Cytoplasm</location>
        <location evidence="1">Cytoskeleton</location>
    </subcellularLocation>
</comment>
<keyword evidence="9" id="KW-1185">Reference proteome</keyword>
<evidence type="ECO:0000256" key="4">
    <source>
        <dbReference type="ARBA" id="ARBA00022553"/>
    </source>
</evidence>
<dbReference type="Pfam" id="PF00235">
    <property type="entry name" value="Profilin"/>
    <property type="match status" value="1"/>
</dbReference>
<sequence length="81" mass="9038">MKAFERPEKLVQKGLRIGGTKYEVTQVEEEDVINGQKGTSGIVVKKTNQALLVGIYDKPMTLALCNAIVKRVGSYIIEQHY</sequence>
<evidence type="ECO:0000313" key="8">
    <source>
        <dbReference type="EMBL" id="KAG6408163.1"/>
    </source>
</evidence>
<dbReference type="GO" id="GO:0003785">
    <property type="term" value="F:actin monomer binding"/>
    <property type="evidence" value="ECO:0007669"/>
    <property type="project" value="TreeGrafter"/>
</dbReference>
<dbReference type="PRINTS" id="PR01640">
    <property type="entry name" value="PROFILINPLNT"/>
</dbReference>
<keyword evidence="5" id="KW-0009">Actin-binding</keyword>
<dbReference type="PRINTS" id="PR00392">
    <property type="entry name" value="PROFILIN"/>
</dbReference>
<evidence type="ECO:0000256" key="6">
    <source>
        <dbReference type="ARBA" id="ARBA00023212"/>
    </source>
</evidence>
<dbReference type="InterPro" id="IPR048278">
    <property type="entry name" value="PFN"/>
</dbReference>
<evidence type="ECO:0000256" key="7">
    <source>
        <dbReference type="ARBA" id="ARBA00032793"/>
    </source>
</evidence>
<dbReference type="SUPFAM" id="SSF55770">
    <property type="entry name" value="Profilin (actin-binding protein)"/>
    <property type="match status" value="1"/>
</dbReference>
<accession>A0A8X8ZKR7</accession>
<keyword evidence="6" id="KW-0206">Cytoskeleton</keyword>
<dbReference type="EMBL" id="PNBA02000011">
    <property type="protein sequence ID" value="KAG6408163.1"/>
    <property type="molecule type" value="Genomic_DNA"/>
</dbReference>
<evidence type="ECO:0000256" key="3">
    <source>
        <dbReference type="ARBA" id="ARBA00022490"/>
    </source>
</evidence>
<evidence type="ECO:0000256" key="5">
    <source>
        <dbReference type="ARBA" id="ARBA00023203"/>
    </source>
</evidence>
<comment type="similarity">
    <text evidence="2">Belongs to the profilin family.</text>
</comment>
<name>A0A8X8ZKR7_SALSN</name>
<gene>
    <name evidence="8" type="ORF">SASPL_131166</name>
</gene>
<dbReference type="GO" id="GO:0005938">
    <property type="term" value="C:cell cortex"/>
    <property type="evidence" value="ECO:0007669"/>
    <property type="project" value="TreeGrafter"/>
</dbReference>
<dbReference type="InterPro" id="IPR005455">
    <property type="entry name" value="PFN_euk"/>
</dbReference>
<reference evidence="8" key="1">
    <citation type="submission" date="2018-01" db="EMBL/GenBank/DDBJ databases">
        <authorList>
            <person name="Mao J.F."/>
        </authorList>
    </citation>
    <scope>NUCLEOTIDE SEQUENCE</scope>
    <source>
        <strain evidence="8">Huo1</strain>
        <tissue evidence="8">Leaf</tissue>
    </source>
</reference>
<dbReference type="Proteomes" id="UP000298416">
    <property type="component" value="Unassembled WGS sequence"/>
</dbReference>
<dbReference type="Gene3D" id="3.30.450.30">
    <property type="entry name" value="Dynein light chain 2a, cytoplasmic"/>
    <property type="match status" value="1"/>
</dbReference>
<reference evidence="8" key="2">
    <citation type="submission" date="2020-08" db="EMBL/GenBank/DDBJ databases">
        <title>Plant Genome Project.</title>
        <authorList>
            <person name="Zhang R.-G."/>
        </authorList>
    </citation>
    <scope>NUCLEOTIDE SEQUENCE</scope>
    <source>
        <strain evidence="8">Huo1</strain>
        <tissue evidence="8">Leaf</tissue>
    </source>
</reference>
<organism evidence="8">
    <name type="scientific">Salvia splendens</name>
    <name type="common">Scarlet sage</name>
    <dbReference type="NCBI Taxonomy" id="180675"/>
    <lineage>
        <taxon>Eukaryota</taxon>
        <taxon>Viridiplantae</taxon>
        <taxon>Streptophyta</taxon>
        <taxon>Embryophyta</taxon>
        <taxon>Tracheophyta</taxon>
        <taxon>Spermatophyta</taxon>
        <taxon>Magnoliopsida</taxon>
        <taxon>eudicotyledons</taxon>
        <taxon>Gunneridae</taxon>
        <taxon>Pentapetalae</taxon>
        <taxon>asterids</taxon>
        <taxon>lamiids</taxon>
        <taxon>Lamiales</taxon>
        <taxon>Lamiaceae</taxon>
        <taxon>Nepetoideae</taxon>
        <taxon>Mentheae</taxon>
        <taxon>Salviinae</taxon>
        <taxon>Salvia</taxon>
        <taxon>Salvia subgen. Calosphace</taxon>
        <taxon>core Calosphace</taxon>
    </lineage>
</organism>
<evidence type="ECO:0000256" key="2">
    <source>
        <dbReference type="ARBA" id="ARBA00010058"/>
    </source>
</evidence>
<comment type="caution">
    <text evidence="8">The sequence shown here is derived from an EMBL/GenBank/DDBJ whole genome shotgun (WGS) entry which is preliminary data.</text>
</comment>
<dbReference type="AlphaFoldDB" id="A0A8X8ZKR7"/>
<proteinExistence type="inferred from homology"/>
<evidence type="ECO:0000313" key="9">
    <source>
        <dbReference type="Proteomes" id="UP000298416"/>
    </source>
</evidence>
<dbReference type="PANTHER" id="PTHR11604:SF49">
    <property type="entry name" value="PROFILIN-2"/>
    <property type="match status" value="1"/>
</dbReference>
<keyword evidence="3" id="KW-0963">Cytoplasm</keyword>
<dbReference type="PANTHER" id="PTHR11604">
    <property type="entry name" value="PROFILIN"/>
    <property type="match status" value="1"/>
</dbReference>
<evidence type="ECO:0000256" key="1">
    <source>
        <dbReference type="ARBA" id="ARBA00004245"/>
    </source>
</evidence>
<dbReference type="InterPro" id="IPR036140">
    <property type="entry name" value="PFN_sf"/>
</dbReference>
<dbReference type="GO" id="GO:0005856">
    <property type="term" value="C:cytoskeleton"/>
    <property type="evidence" value="ECO:0007669"/>
    <property type="project" value="UniProtKB-SubCell"/>
</dbReference>
<keyword evidence="4" id="KW-0597">Phosphoprotein</keyword>